<dbReference type="EMBL" id="BAABDC010000009">
    <property type="protein sequence ID" value="GAA3719145.1"/>
    <property type="molecule type" value="Genomic_DNA"/>
</dbReference>
<reference evidence="2" key="1">
    <citation type="journal article" date="2019" name="Int. J. Syst. Evol. Microbiol.">
        <title>The Global Catalogue of Microorganisms (GCM) 10K type strain sequencing project: providing services to taxonomists for standard genome sequencing and annotation.</title>
        <authorList>
            <consortium name="The Broad Institute Genomics Platform"/>
            <consortium name="The Broad Institute Genome Sequencing Center for Infectious Disease"/>
            <person name="Wu L."/>
            <person name="Ma J."/>
        </authorList>
    </citation>
    <scope>NUCLEOTIDE SEQUENCE [LARGE SCALE GENOMIC DNA]</scope>
    <source>
        <strain evidence="2">JCM 17125</strain>
    </source>
</reference>
<accession>A0ABP7EH08</accession>
<gene>
    <name evidence="1" type="ORF">GCM10022399_39450</name>
</gene>
<evidence type="ECO:0000313" key="1">
    <source>
        <dbReference type="EMBL" id="GAA3719145.1"/>
    </source>
</evidence>
<protein>
    <submittedName>
        <fullName evidence="1">Uncharacterized protein</fullName>
    </submittedName>
</protein>
<dbReference type="Proteomes" id="UP001501468">
    <property type="component" value="Unassembled WGS sequence"/>
</dbReference>
<dbReference type="RefSeq" id="WP_344950834.1">
    <property type="nucleotide sequence ID" value="NZ_BAABDC010000009.1"/>
</dbReference>
<name>A0ABP7EH08_9MICO</name>
<sequence>MNTTKSMSCTIGRHHWQPTPVAGMHEQVCVHCGAHRFNASIHPDHDAHDGGAVIASGLTAPAVFLAAGGLGTGGFAVEGWAASPEHAGASADGPPERFAL</sequence>
<organism evidence="1 2">
    <name type="scientific">Terrabacter ginsenosidimutans</name>
    <dbReference type="NCBI Taxonomy" id="490575"/>
    <lineage>
        <taxon>Bacteria</taxon>
        <taxon>Bacillati</taxon>
        <taxon>Actinomycetota</taxon>
        <taxon>Actinomycetes</taxon>
        <taxon>Micrococcales</taxon>
        <taxon>Intrasporangiaceae</taxon>
        <taxon>Terrabacter</taxon>
    </lineage>
</organism>
<proteinExistence type="predicted"/>
<evidence type="ECO:0000313" key="2">
    <source>
        <dbReference type="Proteomes" id="UP001501468"/>
    </source>
</evidence>
<keyword evidence="2" id="KW-1185">Reference proteome</keyword>
<comment type="caution">
    <text evidence="1">The sequence shown here is derived from an EMBL/GenBank/DDBJ whole genome shotgun (WGS) entry which is preliminary data.</text>
</comment>